<protein>
    <recommendedName>
        <fullName evidence="3">DUF1918 domain-containing protein</fullName>
    </recommendedName>
</protein>
<proteinExistence type="predicted"/>
<dbReference type="EMBL" id="BAAABX010000019">
    <property type="protein sequence ID" value="GAA0397966.1"/>
    <property type="molecule type" value="Genomic_DNA"/>
</dbReference>
<organism evidence="1 2">
    <name type="scientific">Streptomyces luteireticuli</name>
    <dbReference type="NCBI Taxonomy" id="173858"/>
    <lineage>
        <taxon>Bacteria</taxon>
        <taxon>Bacillati</taxon>
        <taxon>Actinomycetota</taxon>
        <taxon>Actinomycetes</taxon>
        <taxon>Kitasatosporales</taxon>
        <taxon>Streptomycetaceae</taxon>
        <taxon>Streptomyces</taxon>
    </lineage>
</organism>
<reference evidence="1 2" key="1">
    <citation type="journal article" date="2019" name="Int. J. Syst. Evol. Microbiol.">
        <title>The Global Catalogue of Microorganisms (GCM) 10K type strain sequencing project: providing services to taxonomists for standard genome sequencing and annotation.</title>
        <authorList>
            <consortium name="The Broad Institute Genomics Platform"/>
            <consortium name="The Broad Institute Genome Sequencing Center for Infectious Disease"/>
            <person name="Wu L."/>
            <person name="Ma J."/>
        </authorList>
    </citation>
    <scope>NUCLEOTIDE SEQUENCE [LARGE SCALE GENOMIC DNA]</scope>
    <source>
        <strain evidence="1 2">JCM 4788</strain>
    </source>
</reference>
<evidence type="ECO:0000313" key="1">
    <source>
        <dbReference type="EMBL" id="GAA0397966.1"/>
    </source>
</evidence>
<evidence type="ECO:0008006" key="3">
    <source>
        <dbReference type="Google" id="ProtNLM"/>
    </source>
</evidence>
<sequence length="67" mass="7503">MSRQTYRRGAYVMDARTGQVGEVMGHEGPNVQLRPLHGGQEWEADPCKVRLAPNSEKRAAGITRERP</sequence>
<name>A0ABN0YK41_9ACTN</name>
<keyword evidence="2" id="KW-1185">Reference proteome</keyword>
<dbReference type="Proteomes" id="UP001500879">
    <property type="component" value="Unassembled WGS sequence"/>
</dbReference>
<gene>
    <name evidence="1" type="ORF">GCM10010357_18850</name>
</gene>
<accession>A0ABN0YK41</accession>
<evidence type="ECO:0000313" key="2">
    <source>
        <dbReference type="Proteomes" id="UP001500879"/>
    </source>
</evidence>
<comment type="caution">
    <text evidence="1">The sequence shown here is derived from an EMBL/GenBank/DDBJ whole genome shotgun (WGS) entry which is preliminary data.</text>
</comment>